<dbReference type="RefSeq" id="XP_030750178.1">
    <property type="nucleotide sequence ID" value="XM_030894318.1"/>
</dbReference>
<feature type="compositionally biased region" description="Basic and acidic residues" evidence="1">
    <location>
        <begin position="372"/>
        <end position="394"/>
    </location>
</feature>
<dbReference type="KEGG" id="soy:115877967"/>
<sequence length="394" mass="44668">MAGKDWYYGFLKRNPEISLRKPEPTSINRIAAFNKDQVTTFFQNLKKLYDKFQFKSDAIYNVDETGISTVQKPCKRLGPKGVKQFGAKTSGEKGKTVTVICCFNASGTCYVSPMTPMFIFPRIRMTNTLTNNGPPNAAFCCSKSGWSNEELFYKWLEHFRKTVKPSNEEPVLLLIYIIISDNHSSHISLQIFDYCKQNGVILLTIPPHTSHRLQPLDVSFYGPLKSSFNRQRDYHLPSTERITQYDLAKIFNKAYTVVATMDKAQSGFRATGIWPYQPDKFSNEDFLPATYQLPVVIDDELPSTSTSSQTQDIIAPLKIDYPNGHYTKKNDLNDLPTVKDTDAAVPSTSTFLEQLSPLPKPKTVKQQSRAKQKSEILTDTPNREKLETAAEKRA</sequence>
<dbReference type="InterPro" id="IPR004875">
    <property type="entry name" value="DDE_SF_endonuclease_dom"/>
</dbReference>
<dbReference type="AlphaFoldDB" id="A0A6J2XFQ4"/>
<dbReference type="Proteomes" id="UP000504635">
    <property type="component" value="Unplaced"/>
</dbReference>
<evidence type="ECO:0000256" key="1">
    <source>
        <dbReference type="SAM" id="MobiDB-lite"/>
    </source>
</evidence>
<proteinExistence type="predicted"/>
<dbReference type="InterPro" id="IPR050863">
    <property type="entry name" value="CenT-Element_Derived"/>
</dbReference>
<evidence type="ECO:0000259" key="2">
    <source>
        <dbReference type="Pfam" id="PF03184"/>
    </source>
</evidence>
<protein>
    <submittedName>
        <fullName evidence="4">Uncharacterized protein LOC115877967</fullName>
    </submittedName>
</protein>
<dbReference type="PANTHER" id="PTHR19303:SF71">
    <property type="entry name" value="ZINC FINGER PHD-TYPE DOMAIN-CONTAINING PROTEIN"/>
    <property type="match status" value="1"/>
</dbReference>
<reference evidence="4" key="1">
    <citation type="submission" date="2025-08" db="UniProtKB">
        <authorList>
            <consortium name="RefSeq"/>
        </authorList>
    </citation>
    <scope>IDENTIFICATION</scope>
    <source>
        <tissue evidence="4">Gonads</tissue>
    </source>
</reference>
<dbReference type="GO" id="GO:0005634">
    <property type="term" value="C:nucleus"/>
    <property type="evidence" value="ECO:0007669"/>
    <property type="project" value="TreeGrafter"/>
</dbReference>
<evidence type="ECO:0000313" key="4">
    <source>
        <dbReference type="RefSeq" id="XP_030750178.1"/>
    </source>
</evidence>
<evidence type="ECO:0000313" key="3">
    <source>
        <dbReference type="Proteomes" id="UP000504635"/>
    </source>
</evidence>
<keyword evidence="3" id="KW-1185">Reference proteome</keyword>
<dbReference type="InterPro" id="IPR036397">
    <property type="entry name" value="RNaseH_sf"/>
</dbReference>
<dbReference type="PANTHER" id="PTHR19303">
    <property type="entry name" value="TRANSPOSON"/>
    <property type="match status" value="1"/>
</dbReference>
<accession>A0A6J2XFQ4</accession>
<dbReference type="InParanoid" id="A0A6J2XFQ4"/>
<organism evidence="3 4">
    <name type="scientific">Sitophilus oryzae</name>
    <name type="common">Rice weevil</name>
    <name type="synonym">Curculio oryzae</name>
    <dbReference type="NCBI Taxonomy" id="7048"/>
    <lineage>
        <taxon>Eukaryota</taxon>
        <taxon>Metazoa</taxon>
        <taxon>Ecdysozoa</taxon>
        <taxon>Arthropoda</taxon>
        <taxon>Hexapoda</taxon>
        <taxon>Insecta</taxon>
        <taxon>Pterygota</taxon>
        <taxon>Neoptera</taxon>
        <taxon>Endopterygota</taxon>
        <taxon>Coleoptera</taxon>
        <taxon>Polyphaga</taxon>
        <taxon>Cucujiformia</taxon>
        <taxon>Curculionidae</taxon>
        <taxon>Dryophthorinae</taxon>
        <taxon>Sitophilus</taxon>
    </lineage>
</organism>
<dbReference type="Gene3D" id="3.30.420.10">
    <property type="entry name" value="Ribonuclease H-like superfamily/Ribonuclease H"/>
    <property type="match status" value="1"/>
</dbReference>
<gene>
    <name evidence="4" type="primary">LOC115877967</name>
</gene>
<name>A0A6J2XFQ4_SITOR</name>
<dbReference type="GO" id="GO:0003677">
    <property type="term" value="F:DNA binding"/>
    <property type="evidence" value="ECO:0007669"/>
    <property type="project" value="TreeGrafter"/>
</dbReference>
<dbReference type="OrthoDB" id="7489787at2759"/>
<feature type="region of interest" description="Disordered" evidence="1">
    <location>
        <begin position="349"/>
        <end position="394"/>
    </location>
</feature>
<feature type="domain" description="DDE-1" evidence="2">
    <location>
        <begin position="96"/>
        <end position="232"/>
    </location>
</feature>
<dbReference type="Pfam" id="PF03184">
    <property type="entry name" value="DDE_1"/>
    <property type="match status" value="1"/>
</dbReference>
<dbReference type="GeneID" id="115877967"/>